<evidence type="ECO:0000259" key="3">
    <source>
        <dbReference type="PROSITE" id="PS50173"/>
    </source>
</evidence>
<dbReference type="Gene3D" id="6.10.250.1490">
    <property type="match status" value="1"/>
</dbReference>
<dbReference type="InterPro" id="IPR043502">
    <property type="entry name" value="DNA/RNA_pol_sf"/>
</dbReference>
<feature type="region of interest" description="Disordered" evidence="1">
    <location>
        <begin position="373"/>
        <end position="411"/>
    </location>
</feature>
<evidence type="ECO:0000259" key="2">
    <source>
        <dbReference type="PROSITE" id="PS50172"/>
    </source>
</evidence>
<feature type="compositionally biased region" description="Low complexity" evidence="1">
    <location>
        <begin position="373"/>
        <end position="390"/>
    </location>
</feature>
<evidence type="ECO:0000313" key="5">
    <source>
        <dbReference type="Proteomes" id="UP000815325"/>
    </source>
</evidence>
<dbReference type="SUPFAM" id="SSF52113">
    <property type="entry name" value="BRCT domain"/>
    <property type="match status" value="1"/>
</dbReference>
<feature type="compositionally biased region" description="Polar residues" evidence="1">
    <location>
        <begin position="391"/>
        <end position="403"/>
    </location>
</feature>
<dbReference type="Proteomes" id="UP000815325">
    <property type="component" value="Unassembled WGS sequence"/>
</dbReference>
<feature type="domain" description="BRCT" evidence="2">
    <location>
        <begin position="21"/>
        <end position="112"/>
    </location>
</feature>
<feature type="compositionally biased region" description="Low complexity" evidence="1">
    <location>
        <begin position="240"/>
        <end position="272"/>
    </location>
</feature>
<gene>
    <name evidence="4" type="ORF">DUNSADRAFT_184</name>
</gene>
<proteinExistence type="predicted"/>
<dbReference type="SMART" id="SM00292">
    <property type="entry name" value="BRCT"/>
    <property type="match status" value="1"/>
</dbReference>
<protein>
    <recommendedName>
        <fullName evidence="6">DNA polymerase kappa</fullName>
    </recommendedName>
</protein>
<dbReference type="PROSITE" id="PS50173">
    <property type="entry name" value="UMUC"/>
    <property type="match status" value="1"/>
</dbReference>
<dbReference type="EMBL" id="MU070441">
    <property type="protein sequence ID" value="KAF5827716.1"/>
    <property type="molecule type" value="Genomic_DNA"/>
</dbReference>
<keyword evidence="5" id="KW-1185">Reference proteome</keyword>
<dbReference type="Gene3D" id="3.40.1170.60">
    <property type="match status" value="1"/>
</dbReference>
<comment type="caution">
    <text evidence="4">The sequence shown here is derived from an EMBL/GenBank/DDBJ whole genome shotgun (WGS) entry which is preliminary data.</text>
</comment>
<dbReference type="SUPFAM" id="SSF56672">
    <property type="entry name" value="DNA/RNA polymerases"/>
    <property type="match status" value="1"/>
</dbReference>
<dbReference type="Gene3D" id="3.30.70.270">
    <property type="match status" value="1"/>
</dbReference>
<feature type="domain" description="UmuC" evidence="3">
    <location>
        <begin position="419"/>
        <end position="503"/>
    </location>
</feature>
<dbReference type="Gene3D" id="3.40.50.10190">
    <property type="entry name" value="BRCT domain"/>
    <property type="match status" value="1"/>
</dbReference>
<evidence type="ECO:0000313" key="4">
    <source>
        <dbReference type="EMBL" id="KAF5827716.1"/>
    </source>
</evidence>
<name>A0ABQ7FZD2_DUNSA</name>
<evidence type="ECO:0000256" key="1">
    <source>
        <dbReference type="SAM" id="MobiDB-lite"/>
    </source>
</evidence>
<dbReference type="InterPro" id="IPR036420">
    <property type="entry name" value="BRCT_dom_sf"/>
</dbReference>
<dbReference type="Pfam" id="PF00533">
    <property type="entry name" value="BRCT"/>
    <property type="match status" value="1"/>
</dbReference>
<sequence>MQLKNTKLQEQFEANSLQLAPQSSIFQGVSIFVNGYTQPTHAELRQIMLMHGGRFETYFYRDRVTHYVCQNLPDTKIKMLAHERNPPRIVRPQWITASLQAGRLLPVEDFQLSAVCDKPGQRKIMDFKQHDTAAIAPEQLYPQLQQQQRQQQQQQQQQWQQQMSDQQSSVIPNSLVCPLQGNHVHGSLQQQHQQLQGYQPQASAFLQAPPSFHPAPSLLPYQLAQQTPLQAQVHLQQHFHNNQHQQQQHQQIQHQPHPLQQQQQQQQQQQPYPHAPPPVAGASGNTVGTMEEAQALCARLRSECDLLRGAPRSSRDDPGFMDSYFRSSRLHHIGTWKSRIEALMAEDDIWGPQPLPVQGARQPAGTLRQFMRPSTGSAAATNASSAPGNSITTGTSNTDSNPRAATPAPPEQLPTERAIIHLDMDCFFAAASVVDYPVLRGKGGGVCHWGGAHGTGGVSAANYEARAFGVRAGYTIGAAKQMCPHVLVVPYMFDKYTEISEQVSGADLLPFFP</sequence>
<dbReference type="InterPro" id="IPR001357">
    <property type="entry name" value="BRCT_dom"/>
</dbReference>
<dbReference type="CDD" id="cd17719">
    <property type="entry name" value="BRCT_Rev1"/>
    <property type="match status" value="1"/>
</dbReference>
<dbReference type="InterPro" id="IPR043128">
    <property type="entry name" value="Rev_trsase/Diguanyl_cyclase"/>
</dbReference>
<organism evidence="4 5">
    <name type="scientific">Dunaliella salina</name>
    <name type="common">Green alga</name>
    <name type="synonym">Protococcus salinus</name>
    <dbReference type="NCBI Taxonomy" id="3046"/>
    <lineage>
        <taxon>Eukaryota</taxon>
        <taxon>Viridiplantae</taxon>
        <taxon>Chlorophyta</taxon>
        <taxon>core chlorophytes</taxon>
        <taxon>Chlorophyceae</taxon>
        <taxon>CS clade</taxon>
        <taxon>Chlamydomonadales</taxon>
        <taxon>Dunaliellaceae</taxon>
        <taxon>Dunaliella</taxon>
    </lineage>
</organism>
<dbReference type="PANTHER" id="PTHR45990">
    <property type="entry name" value="DNA REPAIR PROTEIN REV1"/>
    <property type="match status" value="1"/>
</dbReference>
<reference evidence="4" key="1">
    <citation type="submission" date="2017-08" db="EMBL/GenBank/DDBJ databases">
        <authorList>
            <person name="Polle J.E."/>
            <person name="Barry K."/>
            <person name="Cushman J."/>
            <person name="Schmutz J."/>
            <person name="Tran D."/>
            <person name="Hathwaick L.T."/>
            <person name="Yim W.C."/>
            <person name="Jenkins J."/>
            <person name="Mckie-Krisberg Z.M."/>
            <person name="Prochnik S."/>
            <person name="Lindquist E."/>
            <person name="Dockter R.B."/>
            <person name="Adam C."/>
            <person name="Molina H."/>
            <person name="Bunkerborg J."/>
            <person name="Jin E."/>
            <person name="Buchheim M."/>
            <person name="Magnuson J."/>
        </authorList>
    </citation>
    <scope>NUCLEOTIDE SEQUENCE</scope>
    <source>
        <strain evidence="4">CCAP 19/18</strain>
    </source>
</reference>
<dbReference type="PROSITE" id="PS50172">
    <property type="entry name" value="BRCT"/>
    <property type="match status" value="1"/>
</dbReference>
<dbReference type="PANTHER" id="PTHR45990:SF1">
    <property type="entry name" value="DNA REPAIR PROTEIN REV1"/>
    <property type="match status" value="1"/>
</dbReference>
<feature type="region of interest" description="Disordered" evidence="1">
    <location>
        <begin position="240"/>
        <end position="285"/>
    </location>
</feature>
<accession>A0ABQ7FZD2</accession>
<dbReference type="Pfam" id="PF00817">
    <property type="entry name" value="IMS"/>
    <property type="match status" value="1"/>
</dbReference>
<dbReference type="InterPro" id="IPR001126">
    <property type="entry name" value="UmuC"/>
</dbReference>
<evidence type="ECO:0008006" key="6">
    <source>
        <dbReference type="Google" id="ProtNLM"/>
    </source>
</evidence>